<dbReference type="AlphaFoldDB" id="A0A932ENK4"/>
<organism evidence="3 4">
    <name type="scientific">Candidatus Korobacter versatilis</name>
    <dbReference type="NCBI Taxonomy" id="658062"/>
    <lineage>
        <taxon>Bacteria</taxon>
        <taxon>Pseudomonadati</taxon>
        <taxon>Acidobacteriota</taxon>
        <taxon>Terriglobia</taxon>
        <taxon>Terriglobales</taxon>
        <taxon>Candidatus Korobacteraceae</taxon>
        <taxon>Candidatus Korobacter</taxon>
    </lineage>
</organism>
<name>A0A932ENK4_9BACT</name>
<feature type="transmembrane region" description="Helical" evidence="2">
    <location>
        <begin position="42"/>
        <end position="62"/>
    </location>
</feature>
<feature type="compositionally biased region" description="Pro residues" evidence="1">
    <location>
        <begin position="1"/>
        <end position="20"/>
    </location>
</feature>
<keyword evidence="2" id="KW-1133">Transmembrane helix</keyword>
<evidence type="ECO:0008006" key="5">
    <source>
        <dbReference type="Google" id="ProtNLM"/>
    </source>
</evidence>
<evidence type="ECO:0000313" key="3">
    <source>
        <dbReference type="EMBL" id="MBI2677790.1"/>
    </source>
</evidence>
<accession>A0A932ENK4</accession>
<evidence type="ECO:0000256" key="1">
    <source>
        <dbReference type="SAM" id="MobiDB-lite"/>
    </source>
</evidence>
<feature type="region of interest" description="Disordered" evidence="1">
    <location>
        <begin position="1"/>
        <end position="28"/>
    </location>
</feature>
<keyword evidence="2" id="KW-0472">Membrane</keyword>
<evidence type="ECO:0000313" key="4">
    <source>
        <dbReference type="Proteomes" id="UP000779809"/>
    </source>
</evidence>
<gene>
    <name evidence="3" type="ORF">HYX28_03320</name>
</gene>
<reference evidence="3" key="1">
    <citation type="submission" date="2020-07" db="EMBL/GenBank/DDBJ databases">
        <title>Huge and variable diversity of episymbiotic CPR bacteria and DPANN archaea in groundwater ecosystems.</title>
        <authorList>
            <person name="He C.Y."/>
            <person name="Keren R."/>
            <person name="Whittaker M."/>
            <person name="Farag I.F."/>
            <person name="Doudna J."/>
            <person name="Cate J.H.D."/>
            <person name="Banfield J.F."/>
        </authorList>
    </citation>
    <scope>NUCLEOTIDE SEQUENCE</scope>
    <source>
        <strain evidence="3">NC_groundwater_580_Pr5_B-0.1um_64_19</strain>
    </source>
</reference>
<keyword evidence="2" id="KW-0812">Transmembrane</keyword>
<protein>
    <recommendedName>
        <fullName evidence="5">DUF4352 domain-containing protein</fullName>
    </recommendedName>
</protein>
<dbReference type="Proteomes" id="UP000779809">
    <property type="component" value="Unassembled WGS sequence"/>
</dbReference>
<sequence length="198" mass="21035">MPDQPQPTPPPPVTPAPKPPYDAGHTPITEEMDSAKWTLPPIIPILIAVAAVAIVIAIVSFANRQTPVLNGEITDVQSVETSAGASTLVAVNVKVHNATAQTIHIKSVSTTVQLADKPGPLTDEAASFGDFDRYYAGIPAIKTNAIDPLKPDTRIAPGTDHAGRVIFSFPIPKAQFDARKSLAIKINLYDHNPVVITK</sequence>
<proteinExistence type="predicted"/>
<comment type="caution">
    <text evidence="3">The sequence shown here is derived from an EMBL/GenBank/DDBJ whole genome shotgun (WGS) entry which is preliminary data.</text>
</comment>
<evidence type="ECO:0000256" key="2">
    <source>
        <dbReference type="SAM" id="Phobius"/>
    </source>
</evidence>
<dbReference type="EMBL" id="JACPNR010000004">
    <property type="protein sequence ID" value="MBI2677790.1"/>
    <property type="molecule type" value="Genomic_DNA"/>
</dbReference>